<accession>A0AA88VXZ6</accession>
<sequence length="185" mass="21379">MGLPRKTFFQFVRQLHTFSADAPSDTLKNKIAELEKLKKRKNPKKNQLFVEVPESKSYLDTATMPMILTVVGGALFAKLLMMYDESKSQETIERKIRNAPAGQGTVRMLTREEWEEIQELRPRTPFESKLARPNGRLRTGEKLHMVKLKPFITVHALYEDIKDWTMDVFTNALARVEESSRHGSK</sequence>
<dbReference type="AlphaFoldDB" id="A0AA88VXZ6"/>
<reference evidence="1" key="1">
    <citation type="submission" date="2022-12" db="EMBL/GenBank/DDBJ databases">
        <title>Draft genome assemblies for two species of Escallonia (Escalloniales).</title>
        <authorList>
            <person name="Chanderbali A."/>
            <person name="Dervinis C."/>
            <person name="Anghel I."/>
            <person name="Soltis D."/>
            <person name="Soltis P."/>
            <person name="Zapata F."/>
        </authorList>
    </citation>
    <scope>NUCLEOTIDE SEQUENCE</scope>
    <source>
        <strain evidence="1">UCBG64.0493</strain>
        <tissue evidence="1">Leaf</tissue>
    </source>
</reference>
<evidence type="ECO:0000313" key="1">
    <source>
        <dbReference type="EMBL" id="KAK3017277.1"/>
    </source>
</evidence>
<dbReference type="PANTHER" id="PTHR36008">
    <property type="entry name" value="OS09G0478400 PROTEIN"/>
    <property type="match status" value="1"/>
</dbReference>
<comment type="caution">
    <text evidence="1">The sequence shown here is derived from an EMBL/GenBank/DDBJ whole genome shotgun (WGS) entry which is preliminary data.</text>
</comment>
<dbReference type="Proteomes" id="UP001188597">
    <property type="component" value="Unassembled WGS sequence"/>
</dbReference>
<name>A0AA88VXZ6_9ASTE</name>
<gene>
    <name evidence="1" type="ORF">RJ639_007389</name>
</gene>
<dbReference type="EMBL" id="JAVXUP010001014">
    <property type="protein sequence ID" value="KAK3017277.1"/>
    <property type="molecule type" value="Genomic_DNA"/>
</dbReference>
<dbReference type="PANTHER" id="PTHR36008:SF1">
    <property type="entry name" value="OS09G0478400 PROTEIN"/>
    <property type="match status" value="1"/>
</dbReference>
<proteinExistence type="predicted"/>
<organism evidence="1 2">
    <name type="scientific">Escallonia herrerae</name>
    <dbReference type="NCBI Taxonomy" id="1293975"/>
    <lineage>
        <taxon>Eukaryota</taxon>
        <taxon>Viridiplantae</taxon>
        <taxon>Streptophyta</taxon>
        <taxon>Embryophyta</taxon>
        <taxon>Tracheophyta</taxon>
        <taxon>Spermatophyta</taxon>
        <taxon>Magnoliopsida</taxon>
        <taxon>eudicotyledons</taxon>
        <taxon>Gunneridae</taxon>
        <taxon>Pentapetalae</taxon>
        <taxon>asterids</taxon>
        <taxon>campanulids</taxon>
        <taxon>Escalloniales</taxon>
        <taxon>Escalloniaceae</taxon>
        <taxon>Escallonia</taxon>
    </lineage>
</organism>
<evidence type="ECO:0000313" key="2">
    <source>
        <dbReference type="Proteomes" id="UP001188597"/>
    </source>
</evidence>
<keyword evidence="2" id="KW-1185">Reference proteome</keyword>
<protein>
    <submittedName>
        <fullName evidence="1">Uncharacterized protein</fullName>
    </submittedName>
</protein>